<feature type="transmembrane region" description="Helical" evidence="1">
    <location>
        <begin position="88"/>
        <end position="113"/>
    </location>
</feature>
<evidence type="ECO:0000313" key="3">
    <source>
        <dbReference type="Proteomes" id="UP000309128"/>
    </source>
</evidence>
<sequence length="157" mass="17222">MNPHDAQSSLDDIRRLQDKTRDEYIRQGFALPYVLASAAGLFIWFTSVDLERPWSTVANVVGIILFVAAGIVQAHRTAVRRKPAVPDVVLFAGWFVGLMIAFGLFRIIGFVLFDLPASGFVSQGTFAAAGMAATYVATVPLIRRAIRAILRQETGRV</sequence>
<dbReference type="AlphaFoldDB" id="A0A5S4FM88"/>
<feature type="transmembrane region" description="Helical" evidence="1">
    <location>
        <begin position="24"/>
        <end position="45"/>
    </location>
</feature>
<keyword evidence="1" id="KW-0812">Transmembrane</keyword>
<feature type="transmembrane region" description="Helical" evidence="1">
    <location>
        <begin position="57"/>
        <end position="76"/>
    </location>
</feature>
<dbReference type="EMBL" id="VCKY01000039">
    <property type="protein sequence ID" value="TMR21719.1"/>
    <property type="molecule type" value="Genomic_DNA"/>
</dbReference>
<feature type="transmembrane region" description="Helical" evidence="1">
    <location>
        <begin position="125"/>
        <end position="142"/>
    </location>
</feature>
<proteinExistence type="predicted"/>
<protein>
    <submittedName>
        <fullName evidence="2">Uncharacterized protein</fullName>
    </submittedName>
</protein>
<dbReference type="RefSeq" id="WP_138666638.1">
    <property type="nucleotide sequence ID" value="NZ_VCKY01000039.1"/>
</dbReference>
<evidence type="ECO:0000256" key="1">
    <source>
        <dbReference type="SAM" id="Phobius"/>
    </source>
</evidence>
<gene>
    <name evidence="2" type="ORF">ETD86_14340</name>
</gene>
<reference evidence="2 3" key="1">
    <citation type="submission" date="2019-05" db="EMBL/GenBank/DDBJ databases">
        <title>Draft genome sequence of Nonomuraea turkmeniaca DSM 43926.</title>
        <authorList>
            <person name="Saricaoglu S."/>
            <person name="Isik K."/>
        </authorList>
    </citation>
    <scope>NUCLEOTIDE SEQUENCE [LARGE SCALE GENOMIC DNA]</scope>
    <source>
        <strain evidence="2 3">DSM 43926</strain>
    </source>
</reference>
<keyword evidence="3" id="KW-1185">Reference proteome</keyword>
<organism evidence="2 3">
    <name type="scientific">Nonomuraea turkmeniaca</name>
    <dbReference type="NCBI Taxonomy" id="103838"/>
    <lineage>
        <taxon>Bacteria</taxon>
        <taxon>Bacillati</taxon>
        <taxon>Actinomycetota</taxon>
        <taxon>Actinomycetes</taxon>
        <taxon>Streptosporangiales</taxon>
        <taxon>Streptosporangiaceae</taxon>
        <taxon>Nonomuraea</taxon>
    </lineage>
</organism>
<keyword evidence="1" id="KW-1133">Transmembrane helix</keyword>
<accession>A0A5S4FM88</accession>
<dbReference type="Proteomes" id="UP000309128">
    <property type="component" value="Unassembled WGS sequence"/>
</dbReference>
<dbReference type="OrthoDB" id="4257861at2"/>
<name>A0A5S4FM88_9ACTN</name>
<evidence type="ECO:0000313" key="2">
    <source>
        <dbReference type="EMBL" id="TMR21719.1"/>
    </source>
</evidence>
<comment type="caution">
    <text evidence="2">The sequence shown here is derived from an EMBL/GenBank/DDBJ whole genome shotgun (WGS) entry which is preliminary data.</text>
</comment>
<keyword evidence="1" id="KW-0472">Membrane</keyword>